<evidence type="ECO:0000259" key="14">
    <source>
        <dbReference type="Pfam" id="PF23492"/>
    </source>
</evidence>
<feature type="transmembrane region" description="Helical" evidence="12">
    <location>
        <begin position="409"/>
        <end position="426"/>
    </location>
</feature>
<reference evidence="15 16" key="1">
    <citation type="submission" date="2020-09" db="EMBL/GenBank/DDBJ databases">
        <title>Draft Genome Sequences of Oil-Oxidizing Bacteria Halomonas titanicae, Marinobacter lutaoensis, and Virgibacillus halodenitrificans Isolated from Highly Saline Environments.</title>
        <authorList>
            <person name="Grouzdev D.S."/>
            <person name="Sokolova D.S."/>
            <person name="Semenova E.M."/>
            <person name="Borzenkov I.A."/>
            <person name="Bidzhieva S.K."/>
            <person name="Poltaraus A.B."/>
            <person name="Nazina T.N."/>
        </authorList>
    </citation>
    <scope>NUCLEOTIDE SEQUENCE [LARGE SCALE GENOMIC DNA]</scope>
    <source>
        <strain evidence="15 16">VKM B-3472D</strain>
    </source>
</reference>
<feature type="transmembrane region" description="Helical" evidence="12">
    <location>
        <begin position="54"/>
        <end position="71"/>
    </location>
</feature>
<dbReference type="Pfam" id="PF01435">
    <property type="entry name" value="Peptidase_M48"/>
    <property type="match status" value="1"/>
</dbReference>
<dbReference type="Gene3D" id="3.30.2010.10">
    <property type="entry name" value="Metalloproteases ('zincins'), catalytic domain"/>
    <property type="match status" value="1"/>
</dbReference>
<evidence type="ECO:0000256" key="10">
    <source>
        <dbReference type="ARBA" id="ARBA00023049"/>
    </source>
</evidence>
<evidence type="ECO:0000313" key="16">
    <source>
        <dbReference type="Proteomes" id="UP000621631"/>
    </source>
</evidence>
<comment type="subcellular location">
    <subcellularLocation>
        <location evidence="2">Cell membrane</location>
        <topology evidence="2">Multi-pass membrane protein</topology>
    </subcellularLocation>
</comment>
<proteinExistence type="predicted"/>
<evidence type="ECO:0000256" key="11">
    <source>
        <dbReference type="ARBA" id="ARBA00023136"/>
    </source>
</evidence>
<keyword evidence="6" id="KW-0479">Metal-binding</keyword>
<feature type="transmembrane region" description="Helical" evidence="12">
    <location>
        <begin position="432"/>
        <end position="454"/>
    </location>
</feature>
<dbReference type="PANTHER" id="PTHR43221">
    <property type="entry name" value="PROTEASE HTPX"/>
    <property type="match status" value="1"/>
</dbReference>
<evidence type="ECO:0000256" key="4">
    <source>
        <dbReference type="ARBA" id="ARBA00022670"/>
    </source>
</evidence>
<feature type="transmembrane region" description="Helical" evidence="12">
    <location>
        <begin position="273"/>
        <end position="294"/>
    </location>
</feature>
<keyword evidence="5 12" id="KW-0812">Transmembrane</keyword>
<feature type="transmembrane region" description="Helical" evidence="12">
    <location>
        <begin position="31"/>
        <end position="48"/>
    </location>
</feature>
<dbReference type="GO" id="GO:0008237">
    <property type="term" value="F:metallopeptidase activity"/>
    <property type="evidence" value="ECO:0007669"/>
    <property type="project" value="UniProtKB-KW"/>
</dbReference>
<feature type="transmembrane region" description="Helical" evidence="12">
    <location>
        <begin position="300"/>
        <end position="321"/>
    </location>
</feature>
<comment type="caution">
    <text evidence="15">The sequence shown here is derived from an EMBL/GenBank/DDBJ whole genome shotgun (WGS) entry which is preliminary data.</text>
</comment>
<dbReference type="Proteomes" id="UP000621631">
    <property type="component" value="Unassembled WGS sequence"/>
</dbReference>
<keyword evidence="11 12" id="KW-0472">Membrane</keyword>
<keyword evidence="8" id="KW-0862">Zinc</keyword>
<evidence type="ECO:0000256" key="5">
    <source>
        <dbReference type="ARBA" id="ARBA00022692"/>
    </source>
</evidence>
<evidence type="ECO:0000256" key="2">
    <source>
        <dbReference type="ARBA" id="ARBA00004651"/>
    </source>
</evidence>
<evidence type="ECO:0000256" key="1">
    <source>
        <dbReference type="ARBA" id="ARBA00001947"/>
    </source>
</evidence>
<dbReference type="InterPro" id="IPR001915">
    <property type="entry name" value="Peptidase_M48"/>
</dbReference>
<feature type="transmembrane region" description="Helical" evidence="12">
    <location>
        <begin position="103"/>
        <end position="123"/>
    </location>
</feature>
<organism evidence="15 16">
    <name type="scientific">Virgibacillus halodenitrificans</name>
    <name type="common">Bacillus halodenitrificans</name>
    <dbReference type="NCBI Taxonomy" id="1482"/>
    <lineage>
        <taxon>Bacteria</taxon>
        <taxon>Bacillati</taxon>
        <taxon>Bacillota</taxon>
        <taxon>Bacilli</taxon>
        <taxon>Bacillales</taxon>
        <taxon>Bacillaceae</taxon>
        <taxon>Virgibacillus</taxon>
    </lineage>
</organism>
<evidence type="ECO:0000256" key="8">
    <source>
        <dbReference type="ARBA" id="ARBA00022833"/>
    </source>
</evidence>
<dbReference type="InterPro" id="IPR050083">
    <property type="entry name" value="HtpX_protease"/>
</dbReference>
<feature type="domain" description="YxkI PH" evidence="14">
    <location>
        <begin position="158"/>
        <end position="241"/>
    </location>
</feature>
<evidence type="ECO:0000313" key="15">
    <source>
        <dbReference type="EMBL" id="MBD1224070.1"/>
    </source>
</evidence>
<keyword evidence="16" id="KW-1185">Reference proteome</keyword>
<dbReference type="RefSeq" id="WP_189778980.1">
    <property type="nucleotide sequence ID" value="NZ_JACWEZ010000013.1"/>
</dbReference>
<evidence type="ECO:0000256" key="3">
    <source>
        <dbReference type="ARBA" id="ARBA00022475"/>
    </source>
</evidence>
<feature type="transmembrane region" description="Helical" evidence="12">
    <location>
        <begin position="6"/>
        <end position="24"/>
    </location>
</feature>
<protein>
    <submittedName>
        <fullName evidence="15">M48 family metalloprotease</fullName>
    </submittedName>
</protein>
<feature type="transmembrane region" description="Helical" evidence="12">
    <location>
        <begin position="129"/>
        <end position="147"/>
    </location>
</feature>
<keyword evidence="7" id="KW-0378">Hydrolase</keyword>
<comment type="cofactor">
    <cofactor evidence="1">
        <name>Zn(2+)</name>
        <dbReference type="ChEBI" id="CHEBI:29105"/>
    </cofactor>
</comment>
<sequence length="586" mass="67826">MPQAMTIISYIVLTGMIAFISFILPKRIGKLFEISVILGFLIYLFLTYEITEALMLISLCAFVYGSLLVIFDREKQAKQRQLKEELKQSFYKKIQQEKDVRRLTLDIFFVLLVSSIGLLFIFYAPETYALLKFFIGIYFILTITQFISRVTNYVTAELYFLPEQNRLIITSALEPRDLPLEEVQEVRRETGPDLLRLHPLFTFMSENVDYTISFNSVLRLSFPGETIYINFDTKSNIIKQLIKGMKEDTEQKEKKVAALWHPDNLKRLFWKGYYAITVKGVSAYTGLLFILIWLDAPSSVMISFVLLWWVFNLYISDRVLVAASDGKKLTEGKLFNEAQQLFKQAGISKTRLYLVDSPIHNGLATGMNLGRGTIMLTTATAQLSLDTIKAIIAHEAIHIKKRDILTNQIARMLFFAVIAAGSYLFYDQLLMLTDHIVLLTILIYVLIILFPVYLSFIAQWTEMRADHLASLLLDKQGTQMANGLYELGKAQDEAVKKKLSYSTQDANSVKRKLSTEREGWFLRFIEFQFMVHPPLYWRIYSLRTYKSWRSTLMAWAGARLKESLPDFFRKSIHCNEQNTKEVNAWK</sequence>
<evidence type="ECO:0000256" key="12">
    <source>
        <dbReference type="SAM" id="Phobius"/>
    </source>
</evidence>
<keyword evidence="3" id="KW-1003">Cell membrane</keyword>
<evidence type="ECO:0000256" key="7">
    <source>
        <dbReference type="ARBA" id="ARBA00022801"/>
    </source>
</evidence>
<dbReference type="PANTHER" id="PTHR43221:SF1">
    <property type="entry name" value="PROTEASE HTPX"/>
    <property type="match status" value="1"/>
</dbReference>
<evidence type="ECO:0000256" key="9">
    <source>
        <dbReference type="ARBA" id="ARBA00022989"/>
    </source>
</evidence>
<dbReference type="Pfam" id="PF23492">
    <property type="entry name" value="bPH_9"/>
    <property type="match status" value="1"/>
</dbReference>
<feature type="domain" description="Peptidase M48" evidence="13">
    <location>
        <begin position="330"/>
        <end position="544"/>
    </location>
</feature>
<keyword evidence="9 12" id="KW-1133">Transmembrane helix</keyword>
<evidence type="ECO:0000259" key="13">
    <source>
        <dbReference type="Pfam" id="PF01435"/>
    </source>
</evidence>
<keyword evidence="10 15" id="KW-0482">Metalloprotease</keyword>
<keyword evidence="4" id="KW-0645">Protease</keyword>
<name>A0ABR7VQ97_VIRHA</name>
<dbReference type="InterPro" id="IPR056388">
    <property type="entry name" value="PH_YxkI"/>
</dbReference>
<gene>
    <name evidence="15" type="ORF">IC602_15790</name>
</gene>
<accession>A0ABR7VQ97</accession>
<dbReference type="CDD" id="cd07329">
    <property type="entry name" value="M56_like"/>
    <property type="match status" value="1"/>
</dbReference>
<evidence type="ECO:0000256" key="6">
    <source>
        <dbReference type="ARBA" id="ARBA00022723"/>
    </source>
</evidence>
<dbReference type="EMBL" id="JACWEZ010000013">
    <property type="protein sequence ID" value="MBD1224070.1"/>
    <property type="molecule type" value="Genomic_DNA"/>
</dbReference>